<keyword evidence="1" id="KW-1133">Transmembrane helix</keyword>
<evidence type="ECO:0000313" key="3">
    <source>
        <dbReference type="Proteomes" id="UP000828390"/>
    </source>
</evidence>
<keyword evidence="1" id="KW-0812">Transmembrane</keyword>
<keyword evidence="3" id="KW-1185">Reference proteome</keyword>
<proteinExistence type="predicted"/>
<sequence>MTRVSPECSLSITSLHTDNSVPEFAENSTHLADRTCSVSKKTTMALGIIIPVCVVLVVCVVVPIEVIRNRNKNNPSVNRVGTCTLTEYTMGKPLGVKCYVDRTDPADAFTDIDAKYTHLALDGRIISQVNCTFEAAEGTLTCTGPNVTCLIRGTLSISLSDTGGNTVLSTKLELRSPDHPLETSVSQVFDPRDPNLSSIFTFTCEVTSSCSEFAMTVDVERIRYLSEDDAKLCNTTPMTDGGHNKSCVFEINEGVIRQNSSMDISCVLHQNGIAAKQHNFRLPACSDISSECVCAAPVTTCELICTKFEKCSNDSERYQSIFKNITQCDTLCVGKWCRDTFNKTVTITSEILQAMCTNSSTM</sequence>
<evidence type="ECO:0000256" key="1">
    <source>
        <dbReference type="SAM" id="Phobius"/>
    </source>
</evidence>
<dbReference type="Proteomes" id="UP000828390">
    <property type="component" value="Unassembled WGS sequence"/>
</dbReference>
<comment type="caution">
    <text evidence="2">The sequence shown here is derived from an EMBL/GenBank/DDBJ whole genome shotgun (WGS) entry which is preliminary data.</text>
</comment>
<evidence type="ECO:0000313" key="2">
    <source>
        <dbReference type="EMBL" id="KAH3806579.1"/>
    </source>
</evidence>
<accession>A0A9D4FZW0</accession>
<organism evidence="2 3">
    <name type="scientific">Dreissena polymorpha</name>
    <name type="common">Zebra mussel</name>
    <name type="synonym">Mytilus polymorpha</name>
    <dbReference type="NCBI Taxonomy" id="45954"/>
    <lineage>
        <taxon>Eukaryota</taxon>
        <taxon>Metazoa</taxon>
        <taxon>Spiralia</taxon>
        <taxon>Lophotrochozoa</taxon>
        <taxon>Mollusca</taxon>
        <taxon>Bivalvia</taxon>
        <taxon>Autobranchia</taxon>
        <taxon>Heteroconchia</taxon>
        <taxon>Euheterodonta</taxon>
        <taxon>Imparidentia</taxon>
        <taxon>Neoheterodontei</taxon>
        <taxon>Myida</taxon>
        <taxon>Dreissenoidea</taxon>
        <taxon>Dreissenidae</taxon>
        <taxon>Dreissena</taxon>
    </lineage>
</organism>
<name>A0A9D4FZW0_DREPO</name>
<reference evidence="2" key="1">
    <citation type="journal article" date="2019" name="bioRxiv">
        <title>The Genome of the Zebra Mussel, Dreissena polymorpha: A Resource for Invasive Species Research.</title>
        <authorList>
            <person name="McCartney M.A."/>
            <person name="Auch B."/>
            <person name="Kono T."/>
            <person name="Mallez S."/>
            <person name="Zhang Y."/>
            <person name="Obille A."/>
            <person name="Becker A."/>
            <person name="Abrahante J.E."/>
            <person name="Garbe J."/>
            <person name="Badalamenti J.P."/>
            <person name="Herman A."/>
            <person name="Mangelson H."/>
            <person name="Liachko I."/>
            <person name="Sullivan S."/>
            <person name="Sone E.D."/>
            <person name="Koren S."/>
            <person name="Silverstein K.A.T."/>
            <person name="Beckman K.B."/>
            <person name="Gohl D.M."/>
        </authorList>
    </citation>
    <scope>NUCLEOTIDE SEQUENCE</scope>
    <source>
        <strain evidence="2">Duluth1</strain>
        <tissue evidence="2">Whole animal</tissue>
    </source>
</reference>
<reference evidence="2" key="2">
    <citation type="submission" date="2020-11" db="EMBL/GenBank/DDBJ databases">
        <authorList>
            <person name="McCartney M.A."/>
            <person name="Auch B."/>
            <person name="Kono T."/>
            <person name="Mallez S."/>
            <person name="Becker A."/>
            <person name="Gohl D.M."/>
            <person name="Silverstein K.A.T."/>
            <person name="Koren S."/>
            <person name="Bechman K.B."/>
            <person name="Herman A."/>
            <person name="Abrahante J.E."/>
            <person name="Garbe J."/>
        </authorList>
    </citation>
    <scope>NUCLEOTIDE SEQUENCE</scope>
    <source>
        <strain evidence="2">Duluth1</strain>
        <tissue evidence="2">Whole animal</tissue>
    </source>
</reference>
<gene>
    <name evidence="2" type="ORF">DPMN_134902</name>
</gene>
<feature type="transmembrane region" description="Helical" evidence="1">
    <location>
        <begin position="44"/>
        <end position="64"/>
    </location>
</feature>
<protein>
    <submittedName>
        <fullName evidence="2">Uncharacterized protein</fullName>
    </submittedName>
</protein>
<dbReference type="AlphaFoldDB" id="A0A9D4FZW0"/>
<dbReference type="EMBL" id="JAIWYP010000006">
    <property type="protein sequence ID" value="KAH3806579.1"/>
    <property type="molecule type" value="Genomic_DNA"/>
</dbReference>
<keyword evidence="1" id="KW-0472">Membrane</keyword>